<dbReference type="Proteomes" id="UP000190637">
    <property type="component" value="Unassembled WGS sequence"/>
</dbReference>
<feature type="region of interest" description="Disordered" evidence="1">
    <location>
        <begin position="166"/>
        <end position="188"/>
    </location>
</feature>
<evidence type="ECO:0000313" key="4">
    <source>
        <dbReference type="Proteomes" id="UP000190637"/>
    </source>
</evidence>
<evidence type="ECO:0000313" key="3">
    <source>
        <dbReference type="EMBL" id="SKA28655.1"/>
    </source>
</evidence>
<sequence length="188" mass="19790">MRTSSRFLLTSLGLLALGTACAEASGSGAAAPEPSPSPSPSAPSPTPLPERGTGMVYLVSGVTPEAPRPAGAGVLPYAQATKVSELDEPKPDDGRWGVSEHTPLRWARVLPDAEVLCGLHCAPEWVEDHLFDADGRPTWQTSAEELVDAVERSTAPILLEVGYTTGEDGTLEISEAREVPQPNARDPQ</sequence>
<protein>
    <recommendedName>
        <fullName evidence="5">Lipoprotein</fullName>
    </recommendedName>
</protein>
<proteinExistence type="predicted"/>
<evidence type="ECO:0000256" key="2">
    <source>
        <dbReference type="SAM" id="SignalP"/>
    </source>
</evidence>
<feature type="region of interest" description="Disordered" evidence="1">
    <location>
        <begin position="23"/>
        <end position="73"/>
    </location>
</feature>
<gene>
    <name evidence="3" type="ORF">SAMN02745673_03599</name>
</gene>
<organism evidence="3 4">
    <name type="scientific">Marinactinospora thermotolerans DSM 45154</name>
    <dbReference type="NCBI Taxonomy" id="1122192"/>
    <lineage>
        <taxon>Bacteria</taxon>
        <taxon>Bacillati</taxon>
        <taxon>Actinomycetota</taxon>
        <taxon>Actinomycetes</taxon>
        <taxon>Streptosporangiales</taxon>
        <taxon>Nocardiopsidaceae</taxon>
        <taxon>Marinactinospora</taxon>
    </lineage>
</organism>
<keyword evidence="4" id="KW-1185">Reference proteome</keyword>
<name>A0A1T4SKF0_9ACTN</name>
<dbReference type="RefSeq" id="WP_144390190.1">
    <property type="nucleotide sequence ID" value="NZ_FUWS01000010.1"/>
</dbReference>
<feature type="compositionally biased region" description="Pro residues" evidence="1">
    <location>
        <begin position="33"/>
        <end position="48"/>
    </location>
</feature>
<keyword evidence="2" id="KW-0732">Signal</keyword>
<accession>A0A1T4SKF0</accession>
<feature type="compositionally biased region" description="Low complexity" evidence="1">
    <location>
        <begin position="23"/>
        <end position="32"/>
    </location>
</feature>
<reference evidence="3 4" key="1">
    <citation type="submission" date="2017-02" db="EMBL/GenBank/DDBJ databases">
        <authorList>
            <person name="Peterson S.W."/>
        </authorList>
    </citation>
    <scope>NUCLEOTIDE SEQUENCE [LARGE SCALE GENOMIC DNA]</scope>
    <source>
        <strain evidence="3 4">DSM 45154</strain>
    </source>
</reference>
<dbReference type="EMBL" id="FUWS01000010">
    <property type="protein sequence ID" value="SKA28655.1"/>
    <property type="molecule type" value="Genomic_DNA"/>
</dbReference>
<evidence type="ECO:0008006" key="5">
    <source>
        <dbReference type="Google" id="ProtNLM"/>
    </source>
</evidence>
<feature type="chain" id="PRO_5012436738" description="Lipoprotein" evidence="2">
    <location>
        <begin position="23"/>
        <end position="188"/>
    </location>
</feature>
<dbReference type="PROSITE" id="PS51257">
    <property type="entry name" value="PROKAR_LIPOPROTEIN"/>
    <property type="match status" value="1"/>
</dbReference>
<evidence type="ECO:0000256" key="1">
    <source>
        <dbReference type="SAM" id="MobiDB-lite"/>
    </source>
</evidence>
<dbReference type="AlphaFoldDB" id="A0A1T4SKF0"/>
<feature type="signal peptide" evidence="2">
    <location>
        <begin position="1"/>
        <end position="22"/>
    </location>
</feature>